<name>A0AAV5S6U0_9BILA</name>
<evidence type="ECO:0000256" key="1">
    <source>
        <dbReference type="ARBA" id="ARBA00004642"/>
    </source>
</evidence>
<evidence type="ECO:0000313" key="12">
    <source>
        <dbReference type="Proteomes" id="UP001432027"/>
    </source>
</evidence>
<protein>
    <recommendedName>
        <fullName evidence="13">Nuclear RNA export factor 1</fullName>
    </recommendedName>
</protein>
<dbReference type="PROSITE" id="PS51450">
    <property type="entry name" value="LRR"/>
    <property type="match status" value="1"/>
</dbReference>
<dbReference type="GO" id="GO:0005654">
    <property type="term" value="C:nucleoplasm"/>
    <property type="evidence" value="ECO:0007669"/>
    <property type="project" value="UniProtKB-SubCell"/>
</dbReference>
<gene>
    <name evidence="11" type="ORF">PENTCL1PPCAC_62</name>
</gene>
<dbReference type="PANTHER" id="PTHR10662">
    <property type="entry name" value="NUCLEAR RNA EXPORT FACTOR"/>
    <property type="match status" value="1"/>
</dbReference>
<evidence type="ECO:0000256" key="6">
    <source>
        <dbReference type="ARBA" id="ARBA00022816"/>
    </source>
</evidence>
<proteinExistence type="inferred from homology"/>
<evidence type="ECO:0000256" key="4">
    <source>
        <dbReference type="ARBA" id="ARBA00022614"/>
    </source>
</evidence>
<dbReference type="InterPro" id="IPR057125">
    <property type="entry name" value="NXF1/2/3/5-like_LRR"/>
</dbReference>
<keyword evidence="12" id="KW-1185">Reference proteome</keyword>
<reference evidence="11" key="1">
    <citation type="submission" date="2023-10" db="EMBL/GenBank/DDBJ databases">
        <title>Genome assembly of Pristionchus species.</title>
        <authorList>
            <person name="Yoshida K."/>
            <person name="Sommer R.J."/>
        </authorList>
    </citation>
    <scope>NUCLEOTIDE SEQUENCE</scope>
    <source>
        <strain evidence="11">RS0144</strain>
    </source>
</reference>
<dbReference type="FunFam" id="3.10.450.50:FF:000004">
    <property type="entry name" value="Nuclear RNA export factor 1"/>
    <property type="match status" value="1"/>
</dbReference>
<dbReference type="InterPro" id="IPR001611">
    <property type="entry name" value="Leu-rich_rpt"/>
</dbReference>
<evidence type="ECO:0008006" key="13">
    <source>
        <dbReference type="Google" id="ProtNLM"/>
    </source>
</evidence>
<dbReference type="AlphaFoldDB" id="A0AAV5S6U0"/>
<dbReference type="SUPFAM" id="SSF46934">
    <property type="entry name" value="UBA-like"/>
    <property type="match status" value="1"/>
</dbReference>
<dbReference type="SUPFAM" id="SSF54928">
    <property type="entry name" value="RNA-binding domain, RBD"/>
    <property type="match status" value="1"/>
</dbReference>
<accession>A0AAV5S6U0</accession>
<keyword evidence="8" id="KW-0539">Nucleus</keyword>
<dbReference type="GO" id="GO:0005737">
    <property type="term" value="C:cytoplasm"/>
    <property type="evidence" value="ECO:0007669"/>
    <property type="project" value="InterPro"/>
</dbReference>
<dbReference type="InterPro" id="IPR015245">
    <property type="entry name" value="Tap_RNA-bd"/>
</dbReference>
<dbReference type="InterPro" id="IPR009060">
    <property type="entry name" value="UBA-like_sf"/>
</dbReference>
<dbReference type="InterPro" id="IPR032675">
    <property type="entry name" value="LRR_dom_sf"/>
</dbReference>
<dbReference type="Gene3D" id="3.30.70.330">
    <property type="match status" value="1"/>
</dbReference>
<dbReference type="Proteomes" id="UP001432027">
    <property type="component" value="Unassembled WGS sequence"/>
</dbReference>
<dbReference type="SUPFAM" id="SSF54427">
    <property type="entry name" value="NTF2-like"/>
    <property type="match status" value="1"/>
</dbReference>
<dbReference type="Gene3D" id="1.10.8.10">
    <property type="entry name" value="DNA helicase RuvA subunit, C-terminal domain"/>
    <property type="match status" value="1"/>
</dbReference>
<evidence type="ECO:0000256" key="5">
    <source>
        <dbReference type="ARBA" id="ARBA00022737"/>
    </source>
</evidence>
<evidence type="ECO:0000256" key="3">
    <source>
        <dbReference type="ARBA" id="ARBA00022448"/>
    </source>
</evidence>
<dbReference type="Gene3D" id="3.10.450.50">
    <property type="match status" value="1"/>
</dbReference>
<evidence type="ECO:0000256" key="8">
    <source>
        <dbReference type="ARBA" id="ARBA00023242"/>
    </source>
</evidence>
<evidence type="ECO:0000259" key="10">
    <source>
        <dbReference type="PROSITE" id="PS51281"/>
    </source>
</evidence>
<dbReference type="Pfam" id="PF24048">
    <property type="entry name" value="LRR_NXF1-5"/>
    <property type="match status" value="1"/>
</dbReference>
<dbReference type="PROSITE" id="PS50177">
    <property type="entry name" value="NTF2_DOMAIN"/>
    <property type="match status" value="1"/>
</dbReference>
<dbReference type="PROSITE" id="PS51281">
    <property type="entry name" value="TAP_C"/>
    <property type="match status" value="1"/>
</dbReference>
<keyword evidence="6" id="KW-0509">mRNA transport</keyword>
<dbReference type="Pfam" id="PF09162">
    <property type="entry name" value="Tap-RNA_bind"/>
    <property type="match status" value="1"/>
</dbReference>
<dbReference type="Pfam" id="PF22602">
    <property type="entry name" value="NXF_NTF2"/>
    <property type="match status" value="1"/>
</dbReference>
<evidence type="ECO:0000256" key="2">
    <source>
        <dbReference type="ARBA" id="ARBA00009285"/>
    </source>
</evidence>
<evidence type="ECO:0000313" key="11">
    <source>
        <dbReference type="EMBL" id="GMS77887.1"/>
    </source>
</evidence>
<dbReference type="SMART" id="SM00804">
    <property type="entry name" value="TAP_C"/>
    <property type="match status" value="1"/>
</dbReference>
<dbReference type="InterPro" id="IPR012677">
    <property type="entry name" value="Nucleotide-bd_a/b_plait_sf"/>
</dbReference>
<dbReference type="SUPFAM" id="SSF52058">
    <property type="entry name" value="L domain-like"/>
    <property type="match status" value="1"/>
</dbReference>
<organism evidence="11 12">
    <name type="scientific">Pristionchus entomophagus</name>
    <dbReference type="NCBI Taxonomy" id="358040"/>
    <lineage>
        <taxon>Eukaryota</taxon>
        <taxon>Metazoa</taxon>
        <taxon>Ecdysozoa</taxon>
        <taxon>Nematoda</taxon>
        <taxon>Chromadorea</taxon>
        <taxon>Rhabditida</taxon>
        <taxon>Rhabditina</taxon>
        <taxon>Diplogasteromorpha</taxon>
        <taxon>Diplogasteroidea</taxon>
        <taxon>Neodiplogasteridae</taxon>
        <taxon>Pristionchus</taxon>
    </lineage>
</organism>
<evidence type="ECO:0000256" key="7">
    <source>
        <dbReference type="ARBA" id="ARBA00022884"/>
    </source>
</evidence>
<dbReference type="FunFam" id="3.80.10.10:FF:000384">
    <property type="entry name" value="Nuclear RNA export factor 1"/>
    <property type="match status" value="1"/>
</dbReference>
<dbReference type="InterPro" id="IPR032710">
    <property type="entry name" value="NTF2-like_dom_sf"/>
</dbReference>
<dbReference type="PANTHER" id="PTHR10662:SF22">
    <property type="entry name" value="NUCLEAR RNA EXPORT FACTOR 1"/>
    <property type="match status" value="1"/>
</dbReference>
<dbReference type="InterPro" id="IPR035979">
    <property type="entry name" value="RBD_domain_sf"/>
</dbReference>
<comment type="similarity">
    <text evidence="2">Belongs to the NXF family.</text>
</comment>
<feature type="domain" description="NTF2" evidence="9">
    <location>
        <begin position="326"/>
        <end position="491"/>
    </location>
</feature>
<dbReference type="Gene3D" id="3.80.10.10">
    <property type="entry name" value="Ribonuclease Inhibitor"/>
    <property type="match status" value="1"/>
</dbReference>
<dbReference type="InterPro" id="IPR030217">
    <property type="entry name" value="NXF_fam"/>
</dbReference>
<dbReference type="FunFam" id="1.10.8.10:FF:000018">
    <property type="entry name" value="Nuclear RNA export factor 1"/>
    <property type="match status" value="1"/>
</dbReference>
<keyword evidence="7" id="KW-0694">RNA-binding</keyword>
<sequence length="603" mass="67191">ECTMYSTRNNDRGRVSVYTRGRVSVRGSANNDRRGGNPLNARQLAANQSQVRNQANNAEIVSSVKVSKGSRYGSCFTMNALISHIEELRPIMPRMNHNGDFEFFVRDDDIAQALRAQSRRIKHTATGDRLNIVVRKTSAPWQTLTYKEKKAISEVVSNRADQQNRALELSGFATHEAFTTRDMMMNMTKNNVFLAVVELIESKYSDIVALSLKNNRIKYLEMASMLPYFAKNLNELDLSDNQIESISELEKLKGLRLTTLFLENNPVCEKYSKASDYLSAVQAIFPRITKLDGNDCSPLHTLDDNSEVVEPRVKPGFYGDAALRSIVETFIIEFFKAYDGDEPTTGRKSLMDVYADSTSQFTMCIENLYEEGSGKTRWPNDNFAFHIRLSHNIQQIEKWSKNRHNRLFHGAMDVVAQLCKMPATKHLLESFIVDVILSTPSLLIFSVQGLFEEAPFAVHPSLPQLNFFSRTFTVTPKANGSLCVISDELYLTAMTRTRVERYKIQLGKANAAPPAAAGSTVSDGLADAFSQLAQAAPAAADPAALATAADSPQAAMVASFCRDSGMLPEWSKLCLEEAEWNYEVASRNFLAAKATVPREAFAA</sequence>
<dbReference type="GO" id="GO:0005635">
    <property type="term" value="C:nuclear envelope"/>
    <property type="evidence" value="ECO:0007669"/>
    <property type="project" value="UniProtKB-ARBA"/>
</dbReference>
<dbReference type="GO" id="GO:0003723">
    <property type="term" value="F:RNA binding"/>
    <property type="evidence" value="ECO:0007669"/>
    <property type="project" value="UniProtKB-KW"/>
</dbReference>
<comment type="subcellular location">
    <subcellularLocation>
        <location evidence="1">Nucleus</location>
        <location evidence="1">Nucleoplasm</location>
    </subcellularLocation>
</comment>
<keyword evidence="4" id="KW-0433">Leucine-rich repeat</keyword>
<comment type="caution">
    <text evidence="11">The sequence shown here is derived from an EMBL/GenBank/DDBJ whole genome shotgun (WGS) entry which is preliminary data.</text>
</comment>
<dbReference type="EMBL" id="BTSX01000001">
    <property type="protein sequence ID" value="GMS77887.1"/>
    <property type="molecule type" value="Genomic_DNA"/>
</dbReference>
<dbReference type="GO" id="GO:0016973">
    <property type="term" value="P:poly(A)+ mRNA export from nucleus"/>
    <property type="evidence" value="ECO:0007669"/>
    <property type="project" value="TreeGrafter"/>
</dbReference>
<keyword evidence="3" id="KW-0813">Transport</keyword>
<dbReference type="CDD" id="cd14342">
    <property type="entry name" value="UBA_TAP-C"/>
    <property type="match status" value="1"/>
</dbReference>
<dbReference type="InterPro" id="IPR002075">
    <property type="entry name" value="NTF2_dom"/>
</dbReference>
<feature type="non-terminal residue" evidence="11">
    <location>
        <position position="1"/>
    </location>
</feature>
<dbReference type="InterPro" id="IPR018222">
    <property type="entry name" value="Nuclear_transport_factor_2_euk"/>
</dbReference>
<evidence type="ECO:0000259" key="9">
    <source>
        <dbReference type="PROSITE" id="PS50177"/>
    </source>
</evidence>
<dbReference type="Pfam" id="PF03943">
    <property type="entry name" value="TAP_C"/>
    <property type="match status" value="1"/>
</dbReference>
<keyword evidence="5" id="KW-0677">Repeat</keyword>
<feature type="domain" description="TAP-C" evidence="10">
    <location>
        <begin position="551"/>
        <end position="603"/>
    </location>
</feature>
<dbReference type="InterPro" id="IPR005637">
    <property type="entry name" value="TAP_C_dom"/>
</dbReference>